<comment type="caution">
    <text evidence="1">The sequence shown here is derived from an EMBL/GenBank/DDBJ whole genome shotgun (WGS) entry which is preliminary data.</text>
</comment>
<protein>
    <submittedName>
        <fullName evidence="1">Uncharacterized protein</fullName>
    </submittedName>
</protein>
<proteinExistence type="predicted"/>
<evidence type="ECO:0000313" key="2">
    <source>
        <dbReference type="Proteomes" id="UP000177040"/>
    </source>
</evidence>
<accession>A0A1F6N317</accession>
<sequence>MSEQEENICPIHNQPLHACASDCSKVTKIENDLFLDSKKIIESLLNPEQMQFLEKERQIRELKFQSDGKIVFPHAEATSNDVLLWKAKEGVIDATCFNGILLVIYNAEIKIPDGCKDLRTVSSHGKLGNYAGVYDSEKNICFVDIRNTYNFLDGTFHPEWEQNIARHELRHGLVTAIDREHGAKTTQSSVRNIDGDKMNPEIHRQLAYLDELHSMYFDVLEGADGGRTSFVNIDSGIYSIIDSGNHQKVASDTEEGKLLAKELFYRLQAFILSKRMIEQDHDVSLQGIIDELSMAVGAVLGTERSLSAAYAKIKLFWEKLSTNEIFKNKLLKFVKTYKPDVLNNTPEISSELQAIFSINTEFLFPT</sequence>
<evidence type="ECO:0000313" key="1">
    <source>
        <dbReference type="EMBL" id="OGH78274.1"/>
    </source>
</evidence>
<organism evidence="1 2">
    <name type="scientific">Candidatus Magasanikbacteria bacterium RIFCSPLOWO2_01_FULL_40_15</name>
    <dbReference type="NCBI Taxonomy" id="1798686"/>
    <lineage>
        <taxon>Bacteria</taxon>
        <taxon>Candidatus Magasanikiibacteriota</taxon>
    </lineage>
</organism>
<dbReference type="EMBL" id="MFQH01000015">
    <property type="protein sequence ID" value="OGH78274.1"/>
    <property type="molecule type" value="Genomic_DNA"/>
</dbReference>
<dbReference type="Proteomes" id="UP000177040">
    <property type="component" value="Unassembled WGS sequence"/>
</dbReference>
<name>A0A1F6N317_9BACT</name>
<gene>
    <name evidence="1" type="ORF">A2983_02370</name>
</gene>
<reference evidence="1 2" key="1">
    <citation type="journal article" date="2016" name="Nat. Commun.">
        <title>Thousands of microbial genomes shed light on interconnected biogeochemical processes in an aquifer system.</title>
        <authorList>
            <person name="Anantharaman K."/>
            <person name="Brown C.T."/>
            <person name="Hug L.A."/>
            <person name="Sharon I."/>
            <person name="Castelle C.J."/>
            <person name="Probst A.J."/>
            <person name="Thomas B.C."/>
            <person name="Singh A."/>
            <person name="Wilkins M.J."/>
            <person name="Karaoz U."/>
            <person name="Brodie E.L."/>
            <person name="Williams K.H."/>
            <person name="Hubbard S.S."/>
            <person name="Banfield J.F."/>
        </authorList>
    </citation>
    <scope>NUCLEOTIDE SEQUENCE [LARGE SCALE GENOMIC DNA]</scope>
</reference>
<dbReference type="AlphaFoldDB" id="A0A1F6N317"/>